<dbReference type="FunFam" id="3.40.50.300:FF:000134">
    <property type="entry name" value="Iron-enterobactin ABC transporter ATP-binding protein"/>
    <property type="match status" value="1"/>
</dbReference>
<dbReference type="PANTHER" id="PTHR42734">
    <property type="entry name" value="METAL TRANSPORT SYSTEM ATP-BINDING PROTEIN TM_0124-RELATED"/>
    <property type="match status" value="1"/>
</dbReference>
<evidence type="ECO:0000313" key="9">
    <source>
        <dbReference type="Proteomes" id="UP000095746"/>
    </source>
</evidence>
<protein>
    <submittedName>
        <fullName evidence="8">Metal ABC transporter ATP-binding protein</fullName>
    </submittedName>
    <submittedName>
        <fullName evidence="7">Zinc import ATP-binding protein ZnuC</fullName>
        <ecNumber evidence="7">3.6.3.-</ecNumber>
    </submittedName>
</protein>
<name>A0A174H408_FLAPL</name>
<dbReference type="InterPro" id="IPR003439">
    <property type="entry name" value="ABC_transporter-like_ATP-bd"/>
</dbReference>
<dbReference type="SUPFAM" id="SSF52540">
    <property type="entry name" value="P-loop containing nucleoside triphosphate hydrolases"/>
    <property type="match status" value="1"/>
</dbReference>
<feature type="domain" description="ABC transporter" evidence="6">
    <location>
        <begin position="4"/>
        <end position="240"/>
    </location>
</feature>
<organism evidence="7 9">
    <name type="scientific">Flavonifractor plautii</name>
    <name type="common">Fusobacterium plautii</name>
    <dbReference type="NCBI Taxonomy" id="292800"/>
    <lineage>
        <taxon>Bacteria</taxon>
        <taxon>Bacillati</taxon>
        <taxon>Bacillota</taxon>
        <taxon>Clostridia</taxon>
        <taxon>Eubacteriales</taxon>
        <taxon>Oscillospiraceae</taxon>
        <taxon>Flavonifractor</taxon>
    </lineage>
</organism>
<dbReference type="PROSITE" id="PS50893">
    <property type="entry name" value="ABC_TRANSPORTER_2"/>
    <property type="match status" value="1"/>
</dbReference>
<dbReference type="InterPro" id="IPR003593">
    <property type="entry name" value="AAA+_ATPase"/>
</dbReference>
<evidence type="ECO:0000256" key="2">
    <source>
        <dbReference type="ARBA" id="ARBA00022448"/>
    </source>
</evidence>
<evidence type="ECO:0000256" key="5">
    <source>
        <dbReference type="SAM" id="MobiDB-lite"/>
    </source>
</evidence>
<sequence>MMALEADRLSFSYGEAPVLSCASFGLPQGGFAALIGPNGAGKSTLLKLLLGELSPSSGAVRLLGQDTARFRNWRRLGYVPQDGLARHTDFPASVEEVVLANLSGEIGLFRFPRPEHRERVRQALELVGMAGYGRRLIGALSGGQRQRVLLARALISRPEVMLLDEPTSGMDLQSGENFYRLLAGLNRDHGLTILMVSHDVDRICSYVSTLYCLEEGTLAELTPGQVRRERAGLHRHSDMTRERRGERSVHL</sequence>
<dbReference type="AlphaFoldDB" id="A0A174H408"/>
<dbReference type="GO" id="GO:0016887">
    <property type="term" value="F:ATP hydrolysis activity"/>
    <property type="evidence" value="ECO:0007669"/>
    <property type="project" value="InterPro"/>
</dbReference>
<keyword evidence="3" id="KW-0547">Nucleotide-binding</keyword>
<evidence type="ECO:0000259" key="6">
    <source>
        <dbReference type="PROSITE" id="PS50893"/>
    </source>
</evidence>
<dbReference type="EMBL" id="CYZT01000144">
    <property type="protein sequence ID" value="CUO68981.1"/>
    <property type="molecule type" value="Genomic_DNA"/>
</dbReference>
<evidence type="ECO:0000313" key="7">
    <source>
        <dbReference type="EMBL" id="CUO68981.1"/>
    </source>
</evidence>
<keyword evidence="4 7" id="KW-0067">ATP-binding</keyword>
<proteinExistence type="inferred from homology"/>
<dbReference type="RefSeq" id="WP_021631726.1">
    <property type="nucleotide sequence ID" value="NZ_JADMOW010000048.1"/>
</dbReference>
<gene>
    <name evidence="7" type="primary">znuC_2</name>
    <name evidence="7" type="ORF">ERS852411_01981</name>
    <name evidence="8" type="ORF">PNE06_22030</name>
</gene>
<dbReference type="InterPro" id="IPR027417">
    <property type="entry name" value="P-loop_NTPase"/>
</dbReference>
<evidence type="ECO:0000256" key="3">
    <source>
        <dbReference type="ARBA" id="ARBA00022741"/>
    </source>
</evidence>
<feature type="region of interest" description="Disordered" evidence="5">
    <location>
        <begin position="229"/>
        <end position="251"/>
    </location>
</feature>
<reference evidence="8" key="2">
    <citation type="submission" date="2023-01" db="EMBL/GenBank/DDBJ databases">
        <title>Human gut microbiome strain richness.</title>
        <authorList>
            <person name="Chen-Liaw A."/>
        </authorList>
    </citation>
    <scope>NUCLEOTIDE SEQUENCE</scope>
    <source>
        <strain evidence="8">1001287st1_F4_1001285I_161205</strain>
    </source>
</reference>
<dbReference type="InterPro" id="IPR050153">
    <property type="entry name" value="Metal_Ion_Import_ABC"/>
</dbReference>
<evidence type="ECO:0000256" key="1">
    <source>
        <dbReference type="ARBA" id="ARBA00005417"/>
    </source>
</evidence>
<dbReference type="Pfam" id="PF00005">
    <property type="entry name" value="ABC_tran"/>
    <property type="match status" value="1"/>
</dbReference>
<dbReference type="Proteomes" id="UP000095746">
    <property type="component" value="Unassembled WGS sequence"/>
</dbReference>
<dbReference type="Gene3D" id="3.40.50.300">
    <property type="entry name" value="P-loop containing nucleotide triphosphate hydrolases"/>
    <property type="match status" value="1"/>
</dbReference>
<dbReference type="PANTHER" id="PTHR42734:SF17">
    <property type="entry name" value="METAL TRANSPORT SYSTEM ATP-BINDING PROTEIN TM_0124-RELATED"/>
    <property type="match status" value="1"/>
</dbReference>
<evidence type="ECO:0000313" key="8">
    <source>
        <dbReference type="EMBL" id="MDB7935768.1"/>
    </source>
</evidence>
<evidence type="ECO:0000256" key="4">
    <source>
        <dbReference type="ARBA" id="ARBA00022840"/>
    </source>
</evidence>
<dbReference type="Proteomes" id="UP001211173">
    <property type="component" value="Unassembled WGS sequence"/>
</dbReference>
<reference evidence="7 9" key="1">
    <citation type="submission" date="2015-09" db="EMBL/GenBank/DDBJ databases">
        <authorList>
            <consortium name="Pathogen Informatics"/>
        </authorList>
    </citation>
    <scope>NUCLEOTIDE SEQUENCE [LARGE SCALE GENOMIC DNA]</scope>
    <source>
        <strain evidence="7 9">2789STDY5608854</strain>
    </source>
</reference>
<dbReference type="SMART" id="SM00382">
    <property type="entry name" value="AAA"/>
    <property type="match status" value="1"/>
</dbReference>
<keyword evidence="2" id="KW-0813">Transport</keyword>
<accession>A0A174H408</accession>
<dbReference type="InterPro" id="IPR017871">
    <property type="entry name" value="ABC_transporter-like_CS"/>
</dbReference>
<comment type="similarity">
    <text evidence="1">Belongs to the ABC transporter superfamily.</text>
</comment>
<dbReference type="EMBL" id="JAQLWV010000054">
    <property type="protein sequence ID" value="MDB7935768.1"/>
    <property type="molecule type" value="Genomic_DNA"/>
</dbReference>
<keyword evidence="7" id="KW-0378">Hydrolase</keyword>
<dbReference type="EC" id="3.6.3.-" evidence="7"/>
<dbReference type="GO" id="GO:0005524">
    <property type="term" value="F:ATP binding"/>
    <property type="evidence" value="ECO:0007669"/>
    <property type="project" value="UniProtKB-KW"/>
</dbReference>
<dbReference type="PROSITE" id="PS00211">
    <property type="entry name" value="ABC_TRANSPORTER_1"/>
    <property type="match status" value="1"/>
</dbReference>